<feature type="transmembrane region" description="Helical" evidence="2">
    <location>
        <begin position="167"/>
        <end position="184"/>
    </location>
</feature>
<keyword evidence="2" id="KW-1133">Transmembrane helix</keyword>
<dbReference type="SUPFAM" id="SSF51905">
    <property type="entry name" value="FAD/NAD(P)-binding domain"/>
    <property type="match status" value="2"/>
</dbReference>
<proteinExistence type="predicted"/>
<keyword evidence="5" id="KW-1185">Reference proteome</keyword>
<gene>
    <name evidence="4" type="ORF">MCAP1_000681</name>
</gene>
<keyword evidence="2" id="KW-0472">Membrane</keyword>
<dbReference type="GO" id="GO:0106436">
    <property type="term" value="F:glutathione-dependent sulfide quinone oxidoreductase activity"/>
    <property type="evidence" value="ECO:0007669"/>
    <property type="project" value="UniProtKB-EC"/>
</dbReference>
<dbReference type="PANTHER" id="PTHR10632:SF2">
    <property type="entry name" value="SULFIDE:QUINONE OXIDOREDUCTASE, MITOCHONDRIAL"/>
    <property type="match status" value="1"/>
</dbReference>
<dbReference type="AlphaFoldDB" id="A0AAF0E463"/>
<reference evidence="4" key="1">
    <citation type="submission" date="2023-03" db="EMBL/GenBank/DDBJ databases">
        <title>Mating type loci evolution in Malassezia.</title>
        <authorList>
            <person name="Coelho M.A."/>
        </authorList>
    </citation>
    <scope>NUCLEOTIDE SEQUENCE</scope>
    <source>
        <strain evidence="4">CBS 10434</strain>
    </source>
</reference>
<dbReference type="InterPro" id="IPR036188">
    <property type="entry name" value="FAD/NAD-bd_sf"/>
</dbReference>
<dbReference type="Pfam" id="PF12824">
    <property type="entry name" value="MRP-L20"/>
    <property type="match status" value="1"/>
</dbReference>
<evidence type="ECO:0000259" key="3">
    <source>
        <dbReference type="Pfam" id="PF07992"/>
    </source>
</evidence>
<feature type="region of interest" description="Disordered" evidence="1">
    <location>
        <begin position="645"/>
        <end position="666"/>
    </location>
</feature>
<dbReference type="Gene3D" id="3.50.50.60">
    <property type="entry name" value="FAD/NAD(P)-binding domain"/>
    <property type="match status" value="2"/>
</dbReference>
<dbReference type="GO" id="GO:0070224">
    <property type="term" value="F:sulfide:quinone oxidoreductase activity"/>
    <property type="evidence" value="ECO:0007669"/>
    <property type="project" value="TreeGrafter"/>
</dbReference>
<dbReference type="PANTHER" id="PTHR10632">
    <property type="entry name" value="SULFIDE:QUINONE OXIDOREDUCTASE"/>
    <property type="match status" value="1"/>
</dbReference>
<dbReference type="EC" id="1.8.5.8" evidence="4"/>
<protein>
    <submittedName>
        <fullName evidence="4">Eukaryotic sulfide quinone oxidoreductase</fullName>
        <ecNumber evidence="4">1.8.5.8</ecNumber>
    </submittedName>
</protein>
<organism evidence="4 5">
    <name type="scientific">Malassezia caprae</name>
    <dbReference type="NCBI Taxonomy" id="1381934"/>
    <lineage>
        <taxon>Eukaryota</taxon>
        <taxon>Fungi</taxon>
        <taxon>Dikarya</taxon>
        <taxon>Basidiomycota</taxon>
        <taxon>Ustilaginomycotina</taxon>
        <taxon>Malasseziomycetes</taxon>
        <taxon>Malasseziales</taxon>
        <taxon>Malasseziaceae</taxon>
        <taxon>Malassezia</taxon>
    </lineage>
</organism>
<evidence type="ECO:0000256" key="1">
    <source>
        <dbReference type="SAM" id="MobiDB-lite"/>
    </source>
</evidence>
<name>A0AAF0E463_9BASI</name>
<feature type="domain" description="FAD/NAD(P)-binding" evidence="3">
    <location>
        <begin position="231"/>
        <end position="351"/>
    </location>
</feature>
<dbReference type="InterPro" id="IPR015904">
    <property type="entry name" value="Sulphide_quinone_reductase"/>
</dbReference>
<dbReference type="GO" id="GO:0071949">
    <property type="term" value="F:FAD binding"/>
    <property type="evidence" value="ECO:0007669"/>
    <property type="project" value="TreeGrafter"/>
</dbReference>
<feature type="region of interest" description="Disordered" evidence="1">
    <location>
        <begin position="1"/>
        <end position="27"/>
    </location>
</feature>
<keyword evidence="2" id="KW-0812">Transmembrane</keyword>
<dbReference type="GO" id="GO:0005739">
    <property type="term" value="C:mitochondrion"/>
    <property type="evidence" value="ECO:0007669"/>
    <property type="project" value="TreeGrafter"/>
</dbReference>
<dbReference type="GO" id="GO:0070221">
    <property type="term" value="P:sulfide oxidation, using sulfide:quinone oxidoreductase"/>
    <property type="evidence" value="ECO:0007669"/>
    <property type="project" value="TreeGrafter"/>
</dbReference>
<keyword evidence="4" id="KW-0560">Oxidoreductase</keyword>
<evidence type="ECO:0000313" key="4">
    <source>
        <dbReference type="EMBL" id="WFD18478.1"/>
    </source>
</evidence>
<dbReference type="Pfam" id="PF07992">
    <property type="entry name" value="Pyr_redox_2"/>
    <property type="match status" value="1"/>
</dbReference>
<dbReference type="Proteomes" id="UP001220961">
    <property type="component" value="Chromosome 1"/>
</dbReference>
<dbReference type="EMBL" id="CP119908">
    <property type="protein sequence ID" value="WFD18478.1"/>
    <property type="molecule type" value="Genomic_DNA"/>
</dbReference>
<dbReference type="InterPro" id="IPR023753">
    <property type="entry name" value="FAD/NAD-binding_dom"/>
</dbReference>
<evidence type="ECO:0000256" key="2">
    <source>
        <dbReference type="SAM" id="Phobius"/>
    </source>
</evidence>
<sequence length="815" mass="90246">MSENVVRDNEKHPASDEEEARTDNESIDSHTLFAKEVGVSVDYERQISLMNKAIHEEIGFGMFQVKLIILAGFDNIWFEILNMSLTLVNKEWNLPNQNTAKWATFSLYTGLGLGGNLPVDGAMLIEYIPGNWNDTLLAPDQIRKSWKKIQVAPVAALFASSKMARNTILISLCWGLIGLGYPLYNSFIATYLKDIGNTSDGATSLPEQYRQLVVFARLFSSSSPFLDAAHKVVVIGGGSAGLSVSHQLLNSGKFAQDEIAIVEPSSSHHYQPGWTLVGAGLKSREELRRDEKSLVSSKIQVYQDSVTTMTPEQNQVTMASGEKLSYDHLIVASGYTITLDGISGLREALEDGKSNVASIYLYDTVDKVFPKIDQFKEGYTIFTQPGSPIKCAGAPQKIMWLALDHWAKKGLYKKHDPNSPIKIDFATGLPVMFGVPTYSQVLNKLREDRGVGGLFQHNLVALEDQGKTAVFALPDGEKVRKTFDFMHVTPTMSPPDFLKKSVLANEAGYANVDNETLRHVKYQNVWSLGDSSSLPTSKTAAAITAQSPVLVSNLLASLDGREPIAKYDGYTSCPLLTEYGKVLLAEFKYGGALKETFSKFGVNQSKPQRAFYYLKKDFFPWVYYNNMVKGTWAGPKGFLGGKRSFSTSARPMRNTPARHPRDPLDKSAHAARFPLASGETFITRTPPSQASSRASVEASELLFGSVNENANVDLTGMTMPPQLPQRHRQARGATKILSEKEILEIQQLRQKDPYTYTSGVLAKQFGCSPTFVSIVAPAPKEVRQARMAETELKKATWGMNKRVSRAQRQERRALW</sequence>
<evidence type="ECO:0000313" key="5">
    <source>
        <dbReference type="Proteomes" id="UP001220961"/>
    </source>
</evidence>
<accession>A0AAF0E463</accession>